<feature type="binding site" evidence="5">
    <location>
        <position position="8"/>
    </location>
    <ligand>
        <name>Mg(2+)</name>
        <dbReference type="ChEBI" id="CHEBI:18420"/>
    </ligand>
</feature>
<dbReference type="SUPFAM" id="SSF88723">
    <property type="entry name" value="PIN domain-like"/>
    <property type="match status" value="1"/>
</dbReference>
<dbReference type="EC" id="3.1.-.-" evidence="5"/>
<dbReference type="AlphaFoldDB" id="A0A842HBJ7"/>
<gene>
    <name evidence="5" type="primary">vapC</name>
    <name evidence="7" type="ORF">H5P28_05930</name>
</gene>
<dbReference type="Proteomes" id="UP000546464">
    <property type="component" value="Unassembled WGS sequence"/>
</dbReference>
<keyword evidence="5" id="KW-0800">Toxin</keyword>
<evidence type="ECO:0000313" key="7">
    <source>
        <dbReference type="EMBL" id="MBC2593795.1"/>
    </source>
</evidence>
<comment type="cofactor">
    <cofactor evidence="5">
        <name>Mg(2+)</name>
        <dbReference type="ChEBI" id="CHEBI:18420"/>
    </cofactor>
</comment>
<dbReference type="EMBL" id="JACHVB010000014">
    <property type="protein sequence ID" value="MBC2593795.1"/>
    <property type="molecule type" value="Genomic_DNA"/>
</dbReference>
<comment type="similarity">
    <text evidence="5">Belongs to the PINc/VapC protein family.</text>
</comment>
<dbReference type="InterPro" id="IPR029060">
    <property type="entry name" value="PIN-like_dom_sf"/>
</dbReference>
<dbReference type="CDD" id="cd18692">
    <property type="entry name" value="PIN_VapC-like"/>
    <property type="match status" value="1"/>
</dbReference>
<dbReference type="GO" id="GO:0000287">
    <property type="term" value="F:magnesium ion binding"/>
    <property type="evidence" value="ECO:0007669"/>
    <property type="project" value="UniProtKB-UniRule"/>
</dbReference>
<organism evidence="7 8">
    <name type="scientific">Ruficoccus amylovorans</name>
    <dbReference type="NCBI Taxonomy" id="1804625"/>
    <lineage>
        <taxon>Bacteria</taxon>
        <taxon>Pseudomonadati</taxon>
        <taxon>Verrucomicrobiota</taxon>
        <taxon>Opitutia</taxon>
        <taxon>Puniceicoccales</taxon>
        <taxon>Cerasicoccaceae</taxon>
        <taxon>Ruficoccus</taxon>
    </lineage>
</organism>
<proteinExistence type="inferred from homology"/>
<evidence type="ECO:0000256" key="3">
    <source>
        <dbReference type="ARBA" id="ARBA00022723"/>
    </source>
</evidence>
<dbReference type="InterPro" id="IPR002716">
    <property type="entry name" value="PIN_dom"/>
</dbReference>
<dbReference type="GO" id="GO:0004540">
    <property type="term" value="F:RNA nuclease activity"/>
    <property type="evidence" value="ECO:0007669"/>
    <property type="project" value="InterPro"/>
</dbReference>
<evidence type="ECO:0000256" key="2">
    <source>
        <dbReference type="ARBA" id="ARBA00022722"/>
    </source>
</evidence>
<evidence type="ECO:0000256" key="1">
    <source>
        <dbReference type="ARBA" id="ARBA00022649"/>
    </source>
</evidence>
<dbReference type="Pfam" id="PF01850">
    <property type="entry name" value="PIN"/>
    <property type="match status" value="1"/>
</dbReference>
<dbReference type="RefSeq" id="WP_185674794.1">
    <property type="nucleotide sequence ID" value="NZ_JACHVB010000014.1"/>
</dbReference>
<comment type="caution">
    <text evidence="7">The sequence shown here is derived from an EMBL/GenBank/DDBJ whole genome shotgun (WGS) entry which is preliminary data.</text>
</comment>
<keyword evidence="8" id="KW-1185">Reference proteome</keyword>
<reference evidence="7 8" key="1">
    <citation type="submission" date="2020-07" db="EMBL/GenBank/DDBJ databases">
        <authorList>
            <person name="Feng X."/>
        </authorList>
    </citation>
    <scope>NUCLEOTIDE SEQUENCE [LARGE SCALE GENOMIC DNA]</scope>
    <source>
        <strain evidence="7 8">JCM31066</strain>
    </source>
</reference>
<evidence type="ECO:0000256" key="4">
    <source>
        <dbReference type="ARBA" id="ARBA00022801"/>
    </source>
</evidence>
<protein>
    <recommendedName>
        <fullName evidence="5">Ribonuclease VapC</fullName>
        <shortName evidence="5">RNase VapC</shortName>
        <ecNumber evidence="5">3.1.-.-</ecNumber>
    </recommendedName>
    <alternativeName>
        <fullName evidence="5">Toxin VapC</fullName>
    </alternativeName>
</protein>
<dbReference type="InterPro" id="IPR022907">
    <property type="entry name" value="VapC_family"/>
</dbReference>
<feature type="domain" description="PIN" evidence="6">
    <location>
        <begin position="6"/>
        <end position="121"/>
    </location>
</feature>
<dbReference type="HAMAP" id="MF_00265">
    <property type="entry name" value="VapC_Nob1"/>
    <property type="match status" value="1"/>
</dbReference>
<feature type="binding site" evidence="5">
    <location>
        <position position="101"/>
    </location>
    <ligand>
        <name>Mg(2+)</name>
        <dbReference type="ChEBI" id="CHEBI:18420"/>
    </ligand>
</feature>
<sequence length="143" mass="16008">MIAECLLDTNILVYAVDASPENRTKQRIARDLIGRVDFGTSAQVMQEFYVTVTRKLETPLPPEDALAFLDKLSIFASVPTDYGLISEAIRNSVKYQVSYWDAAVIAAAERLKAHTLYSEDLNHGQQYGSVTVINPFHDEKAQK</sequence>
<keyword evidence="3 5" id="KW-0479">Metal-binding</keyword>
<evidence type="ECO:0000259" key="6">
    <source>
        <dbReference type="Pfam" id="PF01850"/>
    </source>
</evidence>
<keyword evidence="1 5" id="KW-1277">Toxin-antitoxin system</keyword>
<evidence type="ECO:0000313" key="8">
    <source>
        <dbReference type="Proteomes" id="UP000546464"/>
    </source>
</evidence>
<keyword evidence="5" id="KW-0460">Magnesium</keyword>
<dbReference type="GO" id="GO:0090729">
    <property type="term" value="F:toxin activity"/>
    <property type="evidence" value="ECO:0007669"/>
    <property type="project" value="UniProtKB-KW"/>
</dbReference>
<keyword evidence="2 5" id="KW-0540">Nuclease</keyword>
<keyword evidence="4 5" id="KW-0378">Hydrolase</keyword>
<evidence type="ECO:0000256" key="5">
    <source>
        <dbReference type="HAMAP-Rule" id="MF_00265"/>
    </source>
</evidence>
<dbReference type="GO" id="GO:0016787">
    <property type="term" value="F:hydrolase activity"/>
    <property type="evidence" value="ECO:0007669"/>
    <property type="project" value="UniProtKB-KW"/>
</dbReference>
<accession>A0A842HBJ7</accession>
<dbReference type="Gene3D" id="3.40.50.1010">
    <property type="entry name" value="5'-nuclease"/>
    <property type="match status" value="1"/>
</dbReference>
<comment type="function">
    <text evidence="5">Toxic component of a toxin-antitoxin (TA) system. An RNase.</text>
</comment>
<name>A0A842HBJ7_9BACT</name>